<evidence type="ECO:0000313" key="1">
    <source>
        <dbReference type="EMBL" id="CAB4126535.1"/>
    </source>
</evidence>
<name>A0A6J5KZ35_9CAUD</name>
<reference evidence="1" key="1">
    <citation type="submission" date="2020-04" db="EMBL/GenBank/DDBJ databases">
        <authorList>
            <person name="Chiriac C."/>
            <person name="Salcher M."/>
            <person name="Ghai R."/>
            <person name="Kavagutti S V."/>
        </authorList>
    </citation>
    <scope>NUCLEOTIDE SEQUENCE</scope>
</reference>
<gene>
    <name evidence="1" type="ORF">UFOVP75_4</name>
</gene>
<dbReference type="Gene3D" id="3.40.50.11170">
    <property type="entry name" value="Uncharacterised protein PF08960, DUF1874"/>
    <property type="match status" value="1"/>
</dbReference>
<dbReference type="Pfam" id="PF08960">
    <property type="entry name" value="STIV_B116-like"/>
    <property type="match status" value="1"/>
</dbReference>
<sequence length="106" mass="11407">MRTVILNAFSLNMLDCSYSRGIKIDPISAQEASWMMDGATSAVGHEDTARVFSSILGVEVACNRATVTLEENTRAIVGQYKGPRLPEGAMSLPEGASLVWCLVTVE</sequence>
<dbReference type="InterPro" id="IPR015055">
    <property type="entry name" value="STIV_B116-like"/>
</dbReference>
<dbReference type="SUPFAM" id="SSF143602">
    <property type="entry name" value="STIV B116-like"/>
    <property type="match status" value="1"/>
</dbReference>
<protein>
    <submittedName>
        <fullName evidence="1">DNA binding protein</fullName>
    </submittedName>
</protein>
<dbReference type="EMBL" id="LR796209">
    <property type="protein sequence ID" value="CAB4126535.1"/>
    <property type="molecule type" value="Genomic_DNA"/>
</dbReference>
<accession>A0A6J5KZ35</accession>
<dbReference type="InterPro" id="IPR037236">
    <property type="entry name" value="STIV_B116-like_sf"/>
</dbReference>
<proteinExistence type="predicted"/>
<organism evidence="1">
    <name type="scientific">uncultured Caudovirales phage</name>
    <dbReference type="NCBI Taxonomy" id="2100421"/>
    <lineage>
        <taxon>Viruses</taxon>
        <taxon>Duplodnaviria</taxon>
        <taxon>Heunggongvirae</taxon>
        <taxon>Uroviricota</taxon>
        <taxon>Caudoviricetes</taxon>
        <taxon>Peduoviridae</taxon>
        <taxon>Maltschvirus</taxon>
        <taxon>Maltschvirus maltsch</taxon>
    </lineage>
</organism>